<sequence>MAEDRDLLDELALVFSNYLLSLNNVKKIGCIGIGLSNPENITFFYCTRLWIDVRDEYKESVYETGIRLPEHLRTKTYEEILSFAEIFFAKVQKDKNLKMLALRKGFEFLLESEGAVGNVTLSSNLQIDLTRPAFDIAEMTKFAIQEIEKFSKDHEDEVFYAFAIDAALLCLNSISGFDKRLAEDRKLWPKSYETKKQVEEFKYNPGDWAYQGFAKLSEETGFVRDLYEKHYDAPEGEQKTSEYAQAMNSLMISLEKRNAFADLRKTDDFRIFRVEHNY</sequence>
<evidence type="ECO:0000313" key="2">
    <source>
        <dbReference type="Proteomes" id="UP000000656"/>
    </source>
</evidence>
<dbReference type="HOGENOM" id="CLU_1000384_0_0_12"/>
<gene>
    <name evidence="1" type="ordered locus">LBJ_0442</name>
</gene>
<dbReference type="InterPro" id="IPR025409">
    <property type="entry name" value="DUF4303"/>
</dbReference>
<dbReference type="Pfam" id="PF14136">
    <property type="entry name" value="DUF4303"/>
    <property type="match status" value="1"/>
</dbReference>
<reference evidence="1 2" key="1">
    <citation type="journal article" date="2006" name="Proc. Natl. Acad. Sci. U.S.A.">
        <title>Genome reduction in Leptospira borgpetersenii reflects limited transmission potential.</title>
        <authorList>
            <person name="Bulach D.M."/>
            <person name="Zuerner R.L."/>
            <person name="Wilson P."/>
            <person name="Seemann T."/>
            <person name="McGrath A."/>
            <person name="Cullen P.A."/>
            <person name="Davis J."/>
            <person name="Johnson M."/>
            <person name="Kuczek E."/>
            <person name="Alt D.P."/>
            <person name="Peterson-Burch B."/>
            <person name="Coppel R.L."/>
            <person name="Rood J.I."/>
            <person name="Davies J.K."/>
            <person name="Adler B."/>
        </authorList>
    </citation>
    <scope>NUCLEOTIDE SEQUENCE [LARGE SCALE GENOMIC DNA]</scope>
    <source>
        <strain evidence="1 2">JB197</strain>
    </source>
</reference>
<dbReference type="Proteomes" id="UP000000656">
    <property type="component" value="Chromosome 1"/>
</dbReference>
<evidence type="ECO:0000313" key="1">
    <source>
        <dbReference type="EMBL" id="ABJ75148.1"/>
    </source>
</evidence>
<dbReference type="PATRIC" id="fig|355276.3.peg.3404"/>
<dbReference type="KEGG" id="lbj:LBJ_0442"/>
<evidence type="ECO:0008006" key="3">
    <source>
        <dbReference type="Google" id="ProtNLM"/>
    </source>
</evidence>
<dbReference type="RefSeq" id="WP_011670938.1">
    <property type="nucleotide sequence ID" value="NC_008510.1"/>
</dbReference>
<dbReference type="AlphaFoldDB" id="Q04VC2"/>
<dbReference type="EMBL" id="CP000350">
    <property type="protein sequence ID" value="ABJ75148.1"/>
    <property type="molecule type" value="Genomic_DNA"/>
</dbReference>
<name>Q04VC2_LEPBJ</name>
<protein>
    <recommendedName>
        <fullName evidence="3">DUF4303 domain-containing protein</fullName>
    </recommendedName>
</protein>
<accession>Q04VC2</accession>
<organism evidence="1 2">
    <name type="scientific">Leptospira borgpetersenii serovar Hardjo-bovis (strain JB197)</name>
    <dbReference type="NCBI Taxonomy" id="355277"/>
    <lineage>
        <taxon>Bacteria</taxon>
        <taxon>Pseudomonadati</taxon>
        <taxon>Spirochaetota</taxon>
        <taxon>Spirochaetia</taxon>
        <taxon>Leptospirales</taxon>
        <taxon>Leptospiraceae</taxon>
        <taxon>Leptospira</taxon>
    </lineage>
</organism>
<proteinExistence type="predicted"/>